<feature type="compositionally biased region" description="Low complexity" evidence="8">
    <location>
        <begin position="51"/>
        <end position="61"/>
    </location>
</feature>
<dbReference type="InterPro" id="IPR003770">
    <property type="entry name" value="MLTG-like"/>
</dbReference>
<feature type="compositionally biased region" description="Basic and acidic residues" evidence="8">
    <location>
        <begin position="62"/>
        <end position="71"/>
    </location>
</feature>
<proteinExistence type="inferred from homology"/>
<feature type="transmembrane region" description="Helical" evidence="7">
    <location>
        <begin position="128"/>
        <end position="149"/>
    </location>
</feature>
<reference evidence="10" key="1">
    <citation type="journal article" date="2019" name="Int. J. Syst. Evol. Microbiol.">
        <title>The Global Catalogue of Microorganisms (GCM) 10K type strain sequencing project: providing services to taxonomists for standard genome sequencing and annotation.</title>
        <authorList>
            <consortium name="The Broad Institute Genomics Platform"/>
            <consortium name="The Broad Institute Genome Sequencing Center for Infectious Disease"/>
            <person name="Wu L."/>
            <person name="Ma J."/>
        </authorList>
    </citation>
    <scope>NUCLEOTIDE SEQUENCE [LARGE SCALE GENOMIC DNA]</scope>
    <source>
        <strain evidence="10">JCM 17024</strain>
    </source>
</reference>
<keyword evidence="3 7" id="KW-1133">Transmembrane helix</keyword>
<dbReference type="Gene3D" id="3.30.1490.480">
    <property type="entry name" value="Endolytic murein transglycosylase"/>
    <property type="match status" value="1"/>
</dbReference>
<dbReference type="EC" id="4.2.2.29" evidence="7"/>
<evidence type="ECO:0000313" key="10">
    <source>
        <dbReference type="Proteomes" id="UP001501591"/>
    </source>
</evidence>
<evidence type="ECO:0000256" key="1">
    <source>
        <dbReference type="ARBA" id="ARBA00022475"/>
    </source>
</evidence>
<gene>
    <name evidence="7" type="primary">mltG</name>
    <name evidence="9" type="ORF">GCM10022383_25470</name>
</gene>
<keyword evidence="6 7" id="KW-0961">Cell wall biogenesis/degradation</keyword>
<dbReference type="NCBIfam" id="TIGR00247">
    <property type="entry name" value="endolytic transglycosylase MltG"/>
    <property type="match status" value="1"/>
</dbReference>
<comment type="caution">
    <text evidence="9">The sequence shown here is derived from an EMBL/GenBank/DDBJ whole genome shotgun (WGS) entry which is preliminary data.</text>
</comment>
<name>A0ABP7NGN3_9MICO</name>
<evidence type="ECO:0000256" key="2">
    <source>
        <dbReference type="ARBA" id="ARBA00022692"/>
    </source>
</evidence>
<dbReference type="Pfam" id="PF02618">
    <property type="entry name" value="YceG"/>
    <property type="match status" value="1"/>
</dbReference>
<organism evidence="9 10">
    <name type="scientific">Microbacterium soli</name>
    <dbReference type="NCBI Taxonomy" id="446075"/>
    <lineage>
        <taxon>Bacteria</taxon>
        <taxon>Bacillati</taxon>
        <taxon>Actinomycetota</taxon>
        <taxon>Actinomycetes</taxon>
        <taxon>Micrococcales</taxon>
        <taxon>Microbacteriaceae</taxon>
        <taxon>Microbacterium</taxon>
    </lineage>
</organism>
<comment type="function">
    <text evidence="7">Functions as a peptidoglycan terminase that cleaves nascent peptidoglycan strands endolytically to terminate their elongation.</text>
</comment>
<evidence type="ECO:0000256" key="4">
    <source>
        <dbReference type="ARBA" id="ARBA00023136"/>
    </source>
</evidence>
<evidence type="ECO:0000256" key="5">
    <source>
        <dbReference type="ARBA" id="ARBA00023239"/>
    </source>
</evidence>
<dbReference type="PANTHER" id="PTHR30518:SF2">
    <property type="entry name" value="ENDOLYTIC MUREIN TRANSGLYCOSYLASE"/>
    <property type="match status" value="1"/>
</dbReference>
<feature type="region of interest" description="Disordered" evidence="8">
    <location>
        <begin position="1"/>
        <end position="94"/>
    </location>
</feature>
<comment type="catalytic activity">
    <reaction evidence="7">
        <text>a peptidoglycan chain = a peptidoglycan chain with N-acetyl-1,6-anhydromuramyl-[peptide] at the reducing end + a peptidoglycan chain with N-acetylglucosamine at the non-reducing end.</text>
        <dbReference type="EC" id="4.2.2.29"/>
    </reaction>
</comment>
<keyword evidence="5 7" id="KW-0456">Lyase</keyword>
<evidence type="ECO:0000256" key="3">
    <source>
        <dbReference type="ARBA" id="ARBA00022989"/>
    </source>
</evidence>
<protein>
    <recommendedName>
        <fullName evidence="7">Endolytic murein transglycosylase</fullName>
        <ecNumber evidence="7">4.2.2.29</ecNumber>
    </recommendedName>
    <alternativeName>
        <fullName evidence="7">Peptidoglycan lytic transglycosylase</fullName>
    </alternativeName>
    <alternativeName>
        <fullName evidence="7">Peptidoglycan polymerization terminase</fullName>
    </alternativeName>
</protein>
<feature type="site" description="Important for catalytic activity" evidence="7">
    <location>
        <position position="348"/>
    </location>
</feature>
<comment type="similarity">
    <text evidence="7">Belongs to the transglycosylase MltG family.</text>
</comment>
<dbReference type="HAMAP" id="MF_02065">
    <property type="entry name" value="MltG"/>
    <property type="match status" value="1"/>
</dbReference>
<sequence length="476" mass="51378">MSDPDTHPQTDGLGDLFDDLPTAASRPAHRSPRSEPPAPGSRRAIREAREAATAAESASRPDAADRAREEPPTTGPSPSDAPYGRESASAPDTAGAEDLDVHASLEALFAPEQTAPAPRRRKRRRGCLIGLLVVLVVLGGIAAGGAWVYHTYKPQIDEVMGWGEPKDYEAGQATGEAFITIKQGDTGSPVSTALYEAGVTKTDRVFYEYLLKEHPSVTFYPGVYRLQKMMTAADALAALEDPANRMENTVRIPEGSTVESSLPLIADGVGIPLEELQSAVSDPSAYGVDAERLDGWLFPAVYDFDPDVTAEDVIARMVDRTRESLRSAGVADADAQRILTIASIIEREARTPDFGKVSRVIQNRLDTGMKLQMDSTAQYGYGELHAGKASTSKEAQHDPNPWNTYYVTGLPETPIANAGDAAIDAAMHPVDGPWLYFVTIDFSTGQTQFSQTLAEHEQGIEKMRAWCRGNPGYQGC</sequence>
<evidence type="ECO:0000256" key="8">
    <source>
        <dbReference type="SAM" id="MobiDB-lite"/>
    </source>
</evidence>
<dbReference type="EMBL" id="BAABCP010000002">
    <property type="protein sequence ID" value="GAA3946596.1"/>
    <property type="molecule type" value="Genomic_DNA"/>
</dbReference>
<keyword evidence="1 7" id="KW-1003">Cell membrane</keyword>
<evidence type="ECO:0000256" key="6">
    <source>
        <dbReference type="ARBA" id="ARBA00023316"/>
    </source>
</evidence>
<dbReference type="PANTHER" id="PTHR30518">
    <property type="entry name" value="ENDOLYTIC MUREIN TRANSGLYCOSYLASE"/>
    <property type="match status" value="1"/>
</dbReference>
<comment type="subcellular location">
    <subcellularLocation>
        <location evidence="7">Cell membrane</location>
        <topology evidence="7">Single-pass membrane protein</topology>
    </subcellularLocation>
</comment>
<dbReference type="Proteomes" id="UP001501591">
    <property type="component" value="Unassembled WGS sequence"/>
</dbReference>
<dbReference type="RefSeq" id="WP_344820081.1">
    <property type="nucleotide sequence ID" value="NZ_BAABCP010000002.1"/>
</dbReference>
<evidence type="ECO:0000313" key="9">
    <source>
        <dbReference type="EMBL" id="GAA3946596.1"/>
    </source>
</evidence>
<keyword evidence="4 7" id="KW-0472">Membrane</keyword>
<keyword evidence="2 7" id="KW-0812">Transmembrane</keyword>
<accession>A0ABP7NGN3</accession>
<evidence type="ECO:0000256" key="7">
    <source>
        <dbReference type="HAMAP-Rule" id="MF_02065"/>
    </source>
</evidence>
<keyword evidence="10" id="KW-1185">Reference proteome</keyword>